<name>A0ABV6UWB5_9ACTN</name>
<dbReference type="Proteomes" id="UP001592528">
    <property type="component" value="Unassembled WGS sequence"/>
</dbReference>
<sequence>MTHTPWPDAWGSALRTAIGDDALLLAGHNDFAAGGITNLTLSPGHASAMATARHTGHQAHTAITVPMLCQAEITALLESSTTCGHATRLRAGELSDCLADPAHCAGTELAPAAQHIGFACTCGTPPCHHSAALAHAVTHRLRTTPAAFAALRGLLPLPQVHAAPADPDHCPTAATPPRISAQQAWDWYRNRPEAPALPAPGPFAEPEPHSAAWPPPPAPAPTADQLHALVRDAAAQARNHLLTGAPLQCALLEDALRLAEAIPLTPLPEVADRLGLDIADLRERLAAPPSAPAVCGPRGQRSDTGSERP</sequence>
<reference evidence="4 5" key="1">
    <citation type="submission" date="2024-09" db="EMBL/GenBank/DDBJ databases">
        <authorList>
            <person name="Lee S.D."/>
        </authorList>
    </citation>
    <scope>NUCLEOTIDE SEQUENCE [LARGE SCALE GENOMIC DNA]</scope>
    <source>
        <strain evidence="4 5">N1-5</strain>
    </source>
</reference>
<keyword evidence="5" id="KW-1185">Reference proteome</keyword>
<dbReference type="EMBL" id="JBHEZZ010000023">
    <property type="protein sequence ID" value="MFC1405769.1"/>
    <property type="molecule type" value="Genomic_DNA"/>
</dbReference>
<organism evidence="4 5">
    <name type="scientific">Streptacidiphilus cavernicola</name>
    <dbReference type="NCBI Taxonomy" id="3342716"/>
    <lineage>
        <taxon>Bacteria</taxon>
        <taxon>Bacillati</taxon>
        <taxon>Actinomycetota</taxon>
        <taxon>Actinomycetes</taxon>
        <taxon>Kitasatosporales</taxon>
        <taxon>Streptomycetaceae</taxon>
        <taxon>Streptacidiphilus</taxon>
    </lineage>
</organism>
<evidence type="ECO:0000313" key="4">
    <source>
        <dbReference type="EMBL" id="MFC1405769.1"/>
    </source>
</evidence>
<dbReference type="RefSeq" id="WP_051726404.1">
    <property type="nucleotide sequence ID" value="NZ_JBHEZZ010000023.1"/>
</dbReference>
<accession>A0ABV6UWB5</accession>
<evidence type="ECO:0000313" key="5">
    <source>
        <dbReference type="Proteomes" id="UP001592528"/>
    </source>
</evidence>
<protein>
    <recommendedName>
        <fullName evidence="3">SWIM-type domain-containing protein</fullName>
    </recommendedName>
</protein>
<dbReference type="PROSITE" id="PS50966">
    <property type="entry name" value="ZF_SWIM"/>
    <property type="match status" value="1"/>
</dbReference>
<evidence type="ECO:0000256" key="2">
    <source>
        <dbReference type="SAM" id="MobiDB-lite"/>
    </source>
</evidence>
<dbReference type="InterPro" id="IPR007527">
    <property type="entry name" value="Znf_SWIM"/>
</dbReference>
<keyword evidence="1" id="KW-0479">Metal-binding</keyword>
<feature type="region of interest" description="Disordered" evidence="2">
    <location>
        <begin position="196"/>
        <end position="223"/>
    </location>
</feature>
<feature type="compositionally biased region" description="Pro residues" evidence="2">
    <location>
        <begin position="196"/>
        <end position="205"/>
    </location>
</feature>
<comment type="caution">
    <text evidence="4">The sequence shown here is derived from an EMBL/GenBank/DDBJ whole genome shotgun (WGS) entry which is preliminary data.</text>
</comment>
<evidence type="ECO:0000259" key="3">
    <source>
        <dbReference type="PROSITE" id="PS50966"/>
    </source>
</evidence>
<feature type="domain" description="SWIM-type" evidence="3">
    <location>
        <begin position="105"/>
        <end position="138"/>
    </location>
</feature>
<keyword evidence="1" id="KW-0863">Zinc-finger</keyword>
<feature type="compositionally biased region" description="Basic and acidic residues" evidence="2">
    <location>
        <begin position="300"/>
        <end position="309"/>
    </location>
</feature>
<gene>
    <name evidence="4" type="ORF">ACEZDJ_31215</name>
</gene>
<keyword evidence="1" id="KW-0862">Zinc</keyword>
<feature type="region of interest" description="Disordered" evidence="2">
    <location>
        <begin position="286"/>
        <end position="309"/>
    </location>
</feature>
<proteinExistence type="predicted"/>
<evidence type="ECO:0000256" key="1">
    <source>
        <dbReference type="PROSITE-ProRule" id="PRU00325"/>
    </source>
</evidence>